<evidence type="ECO:0000313" key="2">
    <source>
        <dbReference type="Proteomes" id="UP000638263"/>
    </source>
</evidence>
<organism evidence="1 2">
    <name type="scientific">Nocardia jinanensis</name>
    <dbReference type="NCBI Taxonomy" id="382504"/>
    <lineage>
        <taxon>Bacteria</taxon>
        <taxon>Bacillati</taxon>
        <taxon>Actinomycetota</taxon>
        <taxon>Actinomycetes</taxon>
        <taxon>Mycobacteriales</taxon>
        <taxon>Nocardiaceae</taxon>
        <taxon>Nocardia</taxon>
    </lineage>
</organism>
<gene>
    <name evidence="1" type="ORF">GCM10011588_26040</name>
</gene>
<name>A0A917RK50_9NOCA</name>
<proteinExistence type="predicted"/>
<dbReference type="Pfam" id="PF19457">
    <property type="entry name" value="DUF5994"/>
    <property type="match status" value="1"/>
</dbReference>
<sequence>MDGAWWPRTDDLVAELAALDFEALQRGRARPVDRIMYNIDDWRPAPKRTALGGRSVRLDGYRHLPAHTLSVVGLDRTRLVLLVIPARTEAATAQALLSAASRPGNELTAAELVAATDRYSLEYAQNADALRRWDDEGGRAAVPAGRLSSSAGAWATPGRPI</sequence>
<accession>A0A917RK50</accession>
<evidence type="ECO:0000313" key="1">
    <source>
        <dbReference type="EMBL" id="GGL10423.1"/>
    </source>
</evidence>
<comment type="caution">
    <text evidence="1">The sequence shown here is derived from an EMBL/GenBank/DDBJ whole genome shotgun (WGS) entry which is preliminary data.</text>
</comment>
<protein>
    <submittedName>
        <fullName evidence="1">Uncharacterized protein</fullName>
    </submittedName>
</protein>
<reference evidence="1" key="2">
    <citation type="submission" date="2020-09" db="EMBL/GenBank/DDBJ databases">
        <authorList>
            <person name="Sun Q."/>
            <person name="Zhou Y."/>
        </authorList>
    </citation>
    <scope>NUCLEOTIDE SEQUENCE</scope>
    <source>
        <strain evidence="1">CGMCC 4.3508</strain>
    </source>
</reference>
<dbReference type="EMBL" id="BMMH01000004">
    <property type="protein sequence ID" value="GGL10423.1"/>
    <property type="molecule type" value="Genomic_DNA"/>
</dbReference>
<dbReference type="AlphaFoldDB" id="A0A917RK50"/>
<keyword evidence="2" id="KW-1185">Reference proteome</keyword>
<reference evidence="1" key="1">
    <citation type="journal article" date="2014" name="Int. J. Syst. Evol. Microbiol.">
        <title>Complete genome sequence of Corynebacterium casei LMG S-19264T (=DSM 44701T), isolated from a smear-ripened cheese.</title>
        <authorList>
            <consortium name="US DOE Joint Genome Institute (JGI-PGF)"/>
            <person name="Walter F."/>
            <person name="Albersmeier A."/>
            <person name="Kalinowski J."/>
            <person name="Ruckert C."/>
        </authorList>
    </citation>
    <scope>NUCLEOTIDE SEQUENCE</scope>
    <source>
        <strain evidence="1">CGMCC 4.3508</strain>
    </source>
</reference>
<dbReference type="Proteomes" id="UP000638263">
    <property type="component" value="Unassembled WGS sequence"/>
</dbReference>
<dbReference type="InterPro" id="IPR046036">
    <property type="entry name" value="DUF5994"/>
</dbReference>